<dbReference type="NCBIfam" id="TIGR01354">
    <property type="entry name" value="cyt_deam_tetra"/>
    <property type="match status" value="1"/>
</dbReference>
<sequence>MQQTISIAYSRQSFEELPHEQQQVAQAAIDAMQGAHAPYSNFLVGSAVLLADGSTVTGNNQENAAYPSGLCAERVALFAAKSQTKQSIRIVAIAAQNEHGKCADSFSCGSCRQVMMEYATLQDEKIAVIMRDHEGQFVVLEDARQLLPFSFGADTLK</sequence>
<dbReference type="RefSeq" id="WP_115866873.1">
    <property type="nucleotide sequence ID" value="NZ_QREG01000003.1"/>
</dbReference>
<dbReference type="SUPFAM" id="SSF53927">
    <property type="entry name" value="Cytidine deaminase-like"/>
    <property type="match status" value="1"/>
</dbReference>
<dbReference type="OrthoDB" id="9795347at2"/>
<proteinExistence type="inferred from homology"/>
<evidence type="ECO:0000256" key="6">
    <source>
        <dbReference type="ARBA" id="ARBA00022723"/>
    </source>
</evidence>
<comment type="catalytic activity">
    <reaction evidence="11 15">
        <text>cytidine + H2O + H(+) = uridine + NH4(+)</text>
        <dbReference type="Rhea" id="RHEA:16069"/>
        <dbReference type="ChEBI" id="CHEBI:15377"/>
        <dbReference type="ChEBI" id="CHEBI:15378"/>
        <dbReference type="ChEBI" id="CHEBI:16704"/>
        <dbReference type="ChEBI" id="CHEBI:17562"/>
        <dbReference type="ChEBI" id="CHEBI:28938"/>
        <dbReference type="EC" id="3.5.4.5"/>
    </reaction>
</comment>
<protein>
    <recommendedName>
        <fullName evidence="5 15">Cytidine deaminase</fullName>
        <ecNumber evidence="4 15">3.5.4.5</ecNumber>
    </recommendedName>
    <alternativeName>
        <fullName evidence="9 15">Cytidine aminohydrolase</fullName>
    </alternativeName>
</protein>
<gene>
    <name evidence="17" type="ORF">C7460_103105</name>
</gene>
<dbReference type="Pfam" id="PF00383">
    <property type="entry name" value="dCMP_cyt_deam_1"/>
    <property type="match status" value="1"/>
</dbReference>
<dbReference type="Proteomes" id="UP000256779">
    <property type="component" value="Unassembled WGS sequence"/>
</dbReference>
<evidence type="ECO:0000256" key="15">
    <source>
        <dbReference type="RuleBase" id="RU364006"/>
    </source>
</evidence>
<dbReference type="InterPro" id="IPR002125">
    <property type="entry name" value="CMP_dCMP_dom"/>
</dbReference>
<dbReference type="EMBL" id="QREG01000003">
    <property type="protein sequence ID" value="REE01589.1"/>
    <property type="molecule type" value="Genomic_DNA"/>
</dbReference>
<evidence type="ECO:0000256" key="3">
    <source>
        <dbReference type="ARBA" id="ARBA00006576"/>
    </source>
</evidence>
<dbReference type="InterPro" id="IPR006262">
    <property type="entry name" value="Cyt_deam_tetra"/>
</dbReference>
<dbReference type="PROSITE" id="PS51747">
    <property type="entry name" value="CYT_DCMP_DEAMINASES_2"/>
    <property type="match status" value="1"/>
</dbReference>
<reference evidence="17 18" key="1">
    <citation type="submission" date="2018-07" db="EMBL/GenBank/DDBJ databases">
        <title>Genomic Encyclopedia of Type Strains, Phase IV (KMG-IV): sequencing the most valuable type-strain genomes for metagenomic binning, comparative biology and taxonomic classification.</title>
        <authorList>
            <person name="Goeker M."/>
        </authorList>
    </citation>
    <scope>NUCLEOTIDE SEQUENCE [LARGE SCALE GENOMIC DNA]</scope>
    <source>
        <strain evidence="17 18">DSM 4134</strain>
    </source>
</reference>
<keyword evidence="7 15" id="KW-0378">Hydrolase</keyword>
<evidence type="ECO:0000256" key="13">
    <source>
        <dbReference type="PIRSR" id="PIRSR606262-2"/>
    </source>
</evidence>
<comment type="similarity">
    <text evidence="3 15">Belongs to the cytidine and deoxycytidylate deaminase family.</text>
</comment>
<dbReference type="CDD" id="cd01283">
    <property type="entry name" value="cytidine_deaminase"/>
    <property type="match status" value="1"/>
</dbReference>
<evidence type="ECO:0000256" key="4">
    <source>
        <dbReference type="ARBA" id="ARBA00012783"/>
    </source>
</evidence>
<evidence type="ECO:0000259" key="16">
    <source>
        <dbReference type="PROSITE" id="PS51747"/>
    </source>
</evidence>
<name>A0A3D9L7F7_MARFU</name>
<dbReference type="PANTHER" id="PTHR11644:SF2">
    <property type="entry name" value="CYTIDINE DEAMINASE"/>
    <property type="match status" value="1"/>
</dbReference>
<accession>A0A3D9L7F7</accession>
<dbReference type="GO" id="GO:0004126">
    <property type="term" value="F:cytidine deaminase activity"/>
    <property type="evidence" value="ECO:0007669"/>
    <property type="project" value="UniProtKB-UniRule"/>
</dbReference>
<feature type="active site" description="Proton donor" evidence="12">
    <location>
        <position position="73"/>
    </location>
</feature>
<evidence type="ECO:0000256" key="5">
    <source>
        <dbReference type="ARBA" id="ARBA00018266"/>
    </source>
</evidence>
<dbReference type="PANTHER" id="PTHR11644">
    <property type="entry name" value="CYTIDINE DEAMINASE"/>
    <property type="match status" value="1"/>
</dbReference>
<organism evidence="17 18">
    <name type="scientific">Marinoscillum furvescens DSM 4134</name>
    <dbReference type="NCBI Taxonomy" id="1122208"/>
    <lineage>
        <taxon>Bacteria</taxon>
        <taxon>Pseudomonadati</taxon>
        <taxon>Bacteroidota</taxon>
        <taxon>Cytophagia</taxon>
        <taxon>Cytophagales</taxon>
        <taxon>Reichenbachiellaceae</taxon>
        <taxon>Marinoscillum</taxon>
    </lineage>
</organism>
<feature type="domain" description="CMP/dCMP-type deaminase" evidence="16">
    <location>
        <begin position="19"/>
        <end position="154"/>
    </location>
</feature>
<evidence type="ECO:0000256" key="12">
    <source>
        <dbReference type="PIRSR" id="PIRSR606262-1"/>
    </source>
</evidence>
<evidence type="ECO:0000256" key="10">
    <source>
        <dbReference type="ARBA" id="ARBA00049252"/>
    </source>
</evidence>
<evidence type="ECO:0000256" key="7">
    <source>
        <dbReference type="ARBA" id="ARBA00022801"/>
    </source>
</evidence>
<keyword evidence="18" id="KW-1185">Reference proteome</keyword>
<dbReference type="InterPro" id="IPR050202">
    <property type="entry name" value="Cyt/Deoxycyt_deaminase"/>
</dbReference>
<feature type="binding site" evidence="14">
    <location>
        <position position="71"/>
    </location>
    <ligand>
        <name>Zn(2+)</name>
        <dbReference type="ChEBI" id="CHEBI:29105"/>
        <note>catalytic</note>
    </ligand>
</feature>
<evidence type="ECO:0000256" key="2">
    <source>
        <dbReference type="ARBA" id="ARBA00003949"/>
    </source>
</evidence>
<evidence type="ECO:0000256" key="9">
    <source>
        <dbReference type="ARBA" id="ARBA00032005"/>
    </source>
</evidence>
<feature type="binding site" evidence="13">
    <location>
        <begin position="60"/>
        <end position="66"/>
    </location>
    <ligand>
        <name>substrate</name>
    </ligand>
</feature>
<dbReference type="InterPro" id="IPR016193">
    <property type="entry name" value="Cytidine_deaminase-like"/>
</dbReference>
<dbReference type="GO" id="GO:0008270">
    <property type="term" value="F:zinc ion binding"/>
    <property type="evidence" value="ECO:0007669"/>
    <property type="project" value="UniProtKB-UniRule"/>
</dbReference>
<dbReference type="GO" id="GO:0072527">
    <property type="term" value="P:pyrimidine-containing compound metabolic process"/>
    <property type="evidence" value="ECO:0007669"/>
    <property type="project" value="UniProtKB-ARBA"/>
</dbReference>
<comment type="cofactor">
    <cofactor evidence="1 14 15">
        <name>Zn(2+)</name>
        <dbReference type="ChEBI" id="CHEBI:29105"/>
    </cofactor>
</comment>
<dbReference type="Gene3D" id="3.40.140.10">
    <property type="entry name" value="Cytidine Deaminase, domain 2"/>
    <property type="match status" value="1"/>
</dbReference>
<evidence type="ECO:0000313" key="18">
    <source>
        <dbReference type="Proteomes" id="UP000256779"/>
    </source>
</evidence>
<comment type="caution">
    <text evidence="17">The sequence shown here is derived from an EMBL/GenBank/DDBJ whole genome shotgun (WGS) entry which is preliminary data.</text>
</comment>
<feature type="binding site" evidence="14">
    <location>
        <position position="108"/>
    </location>
    <ligand>
        <name>Zn(2+)</name>
        <dbReference type="ChEBI" id="CHEBI:29105"/>
        <note>catalytic</note>
    </ligand>
</feature>
<comment type="catalytic activity">
    <reaction evidence="10 15">
        <text>2'-deoxycytidine + H2O + H(+) = 2'-deoxyuridine + NH4(+)</text>
        <dbReference type="Rhea" id="RHEA:13433"/>
        <dbReference type="ChEBI" id="CHEBI:15377"/>
        <dbReference type="ChEBI" id="CHEBI:15378"/>
        <dbReference type="ChEBI" id="CHEBI:15698"/>
        <dbReference type="ChEBI" id="CHEBI:16450"/>
        <dbReference type="ChEBI" id="CHEBI:28938"/>
        <dbReference type="EC" id="3.5.4.5"/>
    </reaction>
</comment>
<dbReference type="NCBIfam" id="NF004064">
    <property type="entry name" value="PRK05578.1"/>
    <property type="match status" value="1"/>
</dbReference>
<keyword evidence="8 14" id="KW-0862">Zinc</keyword>
<dbReference type="GO" id="GO:0005829">
    <property type="term" value="C:cytosol"/>
    <property type="evidence" value="ECO:0007669"/>
    <property type="project" value="TreeGrafter"/>
</dbReference>
<evidence type="ECO:0000256" key="14">
    <source>
        <dbReference type="PIRSR" id="PIRSR606262-3"/>
    </source>
</evidence>
<keyword evidence="6 14" id="KW-0479">Metal-binding</keyword>
<dbReference type="EC" id="3.5.4.5" evidence="4 15"/>
<comment type="function">
    <text evidence="2 15">This enzyme scavenges exogenous and endogenous cytidine and 2'-deoxycytidine for UMP synthesis.</text>
</comment>
<dbReference type="GO" id="GO:0055086">
    <property type="term" value="P:nucleobase-containing small molecule metabolic process"/>
    <property type="evidence" value="ECO:0007669"/>
    <property type="project" value="UniProtKB-ARBA"/>
</dbReference>
<evidence type="ECO:0000256" key="8">
    <source>
        <dbReference type="ARBA" id="ARBA00022833"/>
    </source>
</evidence>
<dbReference type="AlphaFoldDB" id="A0A3D9L7F7"/>
<evidence type="ECO:0000313" key="17">
    <source>
        <dbReference type="EMBL" id="REE01589.1"/>
    </source>
</evidence>
<evidence type="ECO:0000256" key="1">
    <source>
        <dbReference type="ARBA" id="ARBA00001947"/>
    </source>
</evidence>
<feature type="binding site" evidence="14">
    <location>
        <position position="111"/>
    </location>
    <ligand>
        <name>Zn(2+)</name>
        <dbReference type="ChEBI" id="CHEBI:29105"/>
        <note>catalytic</note>
    </ligand>
</feature>
<evidence type="ECO:0000256" key="11">
    <source>
        <dbReference type="ARBA" id="ARBA00049558"/>
    </source>
</evidence>